<organism evidence="1 2">
    <name type="scientific">Ensete ventricosum</name>
    <name type="common">Abyssinian banana</name>
    <name type="synonym">Musa ensete</name>
    <dbReference type="NCBI Taxonomy" id="4639"/>
    <lineage>
        <taxon>Eukaryota</taxon>
        <taxon>Viridiplantae</taxon>
        <taxon>Streptophyta</taxon>
        <taxon>Embryophyta</taxon>
        <taxon>Tracheophyta</taxon>
        <taxon>Spermatophyta</taxon>
        <taxon>Magnoliopsida</taxon>
        <taxon>Liliopsida</taxon>
        <taxon>Zingiberales</taxon>
        <taxon>Musaceae</taxon>
        <taxon>Ensete</taxon>
    </lineage>
</organism>
<evidence type="ECO:0000313" key="1">
    <source>
        <dbReference type="EMBL" id="RRT49676.1"/>
    </source>
</evidence>
<dbReference type="Proteomes" id="UP000287651">
    <property type="component" value="Unassembled WGS sequence"/>
</dbReference>
<proteinExistence type="predicted"/>
<gene>
    <name evidence="1" type="ORF">B296_00032971</name>
</gene>
<dbReference type="EMBL" id="AMZH03013192">
    <property type="protein sequence ID" value="RRT49676.1"/>
    <property type="molecule type" value="Genomic_DNA"/>
</dbReference>
<name>A0A426YDA4_ENSVE</name>
<evidence type="ECO:0000313" key="2">
    <source>
        <dbReference type="Proteomes" id="UP000287651"/>
    </source>
</evidence>
<dbReference type="AlphaFoldDB" id="A0A426YDA4"/>
<reference evidence="1 2" key="1">
    <citation type="journal article" date="2014" name="Agronomy (Basel)">
        <title>A Draft Genome Sequence for Ensete ventricosum, the Drought-Tolerant Tree Against Hunger.</title>
        <authorList>
            <person name="Harrison J."/>
            <person name="Moore K.A."/>
            <person name="Paszkiewicz K."/>
            <person name="Jones T."/>
            <person name="Grant M."/>
            <person name="Ambacheew D."/>
            <person name="Muzemil S."/>
            <person name="Studholme D.J."/>
        </authorList>
    </citation>
    <scope>NUCLEOTIDE SEQUENCE [LARGE SCALE GENOMIC DNA]</scope>
</reference>
<protein>
    <submittedName>
        <fullName evidence="1">Uncharacterized protein</fullName>
    </submittedName>
</protein>
<sequence length="90" mass="9526">MLTFPGYRRTGNGTGGCASTLADRGIHVPRGGMQRQPGSLTVGCASRPNTCRWIGLSRTGRVAGGRVSAFQFATDVICLESNLVMGLPWN</sequence>
<comment type="caution">
    <text evidence="1">The sequence shown here is derived from an EMBL/GenBank/DDBJ whole genome shotgun (WGS) entry which is preliminary data.</text>
</comment>
<accession>A0A426YDA4</accession>